<accession>A0A1K1LS38</accession>
<dbReference type="Proteomes" id="UP000183257">
    <property type="component" value="Unassembled WGS sequence"/>
</dbReference>
<dbReference type="AlphaFoldDB" id="A0A1K1LS38"/>
<proteinExistence type="predicted"/>
<dbReference type="EMBL" id="FPIY01000001">
    <property type="protein sequence ID" value="SFW13692.1"/>
    <property type="molecule type" value="Genomic_DNA"/>
</dbReference>
<dbReference type="RefSeq" id="WP_072301743.1">
    <property type="nucleotide sequence ID" value="NZ_FPIY01000001.1"/>
</dbReference>
<protein>
    <submittedName>
        <fullName evidence="2">Uncharacterized protein</fullName>
    </submittedName>
</protein>
<keyword evidence="3" id="KW-1185">Reference proteome</keyword>
<reference evidence="3" key="1">
    <citation type="submission" date="2016-11" db="EMBL/GenBank/DDBJ databases">
        <authorList>
            <person name="Varghese N."/>
            <person name="Submissions S."/>
        </authorList>
    </citation>
    <scope>NUCLEOTIDE SEQUENCE [LARGE SCALE GENOMIC DNA]</scope>
    <source>
        <strain evidence="3">DSM 24786</strain>
    </source>
</reference>
<evidence type="ECO:0000256" key="1">
    <source>
        <dbReference type="SAM" id="Phobius"/>
    </source>
</evidence>
<gene>
    <name evidence="2" type="ORF">SAMN05660313_00027</name>
</gene>
<sequence>MIDNNNIEDLFKNLEGNFDTQEPSVGHKDRFLKKLNTTNNSEPKNNKNSFWKPFAIAASIAFLCAIGITFFNTNQTTTEQITEMAPEVTETKNYFASLINDQINNLKKENSPTTKKIIDDTLLQLQKLEKDYTVLEQNLVNGGNTKLILSAIITNYQTRIDLVKDVMEQIDTIKNLKKYNDENFTL</sequence>
<dbReference type="STRING" id="76595.SAMN05660313_00027"/>
<keyword evidence="1" id="KW-0812">Transmembrane</keyword>
<evidence type="ECO:0000313" key="2">
    <source>
        <dbReference type="EMBL" id="SFW13692.1"/>
    </source>
</evidence>
<evidence type="ECO:0000313" key="3">
    <source>
        <dbReference type="Proteomes" id="UP000183257"/>
    </source>
</evidence>
<feature type="transmembrane region" description="Helical" evidence="1">
    <location>
        <begin position="50"/>
        <end position="71"/>
    </location>
</feature>
<name>A0A1K1LS38_9FLAO</name>
<keyword evidence="1" id="KW-1133">Transmembrane helix</keyword>
<keyword evidence="1" id="KW-0472">Membrane</keyword>
<organism evidence="2 3">
    <name type="scientific">Cellulophaga fucicola</name>
    <dbReference type="NCBI Taxonomy" id="76595"/>
    <lineage>
        <taxon>Bacteria</taxon>
        <taxon>Pseudomonadati</taxon>
        <taxon>Bacteroidota</taxon>
        <taxon>Flavobacteriia</taxon>
        <taxon>Flavobacteriales</taxon>
        <taxon>Flavobacteriaceae</taxon>
        <taxon>Cellulophaga</taxon>
    </lineage>
</organism>
<dbReference type="OrthoDB" id="1143801at2"/>